<feature type="domain" description="Protein kinase" evidence="8">
    <location>
        <begin position="255"/>
        <end position="518"/>
    </location>
</feature>
<dbReference type="EC" id="2.7.11.1" evidence="1"/>
<dbReference type="Gene3D" id="1.10.510.10">
    <property type="entry name" value="Transferase(Phosphotransferase) domain 1"/>
    <property type="match status" value="1"/>
</dbReference>
<dbReference type="SMART" id="SM00220">
    <property type="entry name" value="S_TKc"/>
    <property type="match status" value="1"/>
</dbReference>
<dbReference type="InterPro" id="IPR057929">
    <property type="entry name" value="RamC_N"/>
</dbReference>
<feature type="compositionally biased region" description="Basic and acidic residues" evidence="7">
    <location>
        <begin position="1533"/>
        <end position="1547"/>
    </location>
</feature>
<dbReference type="CDD" id="cd04791">
    <property type="entry name" value="LanC_SerThrkinase"/>
    <property type="match status" value="1"/>
</dbReference>
<dbReference type="PROSITE" id="PS50011">
    <property type="entry name" value="PROTEIN_KINASE_DOM"/>
    <property type="match status" value="1"/>
</dbReference>
<evidence type="ECO:0000256" key="7">
    <source>
        <dbReference type="SAM" id="MobiDB-lite"/>
    </source>
</evidence>
<reference evidence="10" key="1">
    <citation type="journal article" date="2019" name="Int. J. Syst. Evol. Microbiol.">
        <title>The Global Catalogue of Microorganisms (GCM) 10K type strain sequencing project: providing services to taxonomists for standard genome sequencing and annotation.</title>
        <authorList>
            <consortium name="The Broad Institute Genomics Platform"/>
            <consortium name="The Broad Institute Genome Sequencing Center for Infectious Disease"/>
            <person name="Wu L."/>
            <person name="Ma J."/>
        </authorList>
    </citation>
    <scope>NUCLEOTIDE SEQUENCE [LARGE SCALE GENOMIC DNA]</scope>
    <source>
        <strain evidence="10">JCM 18055</strain>
    </source>
</reference>
<dbReference type="InterPro" id="IPR011009">
    <property type="entry name" value="Kinase-like_dom_sf"/>
</dbReference>
<dbReference type="SUPFAM" id="SSF158745">
    <property type="entry name" value="LanC-like"/>
    <property type="match status" value="1"/>
</dbReference>
<evidence type="ECO:0000259" key="8">
    <source>
        <dbReference type="PROSITE" id="PS50011"/>
    </source>
</evidence>
<proteinExistence type="predicted"/>
<evidence type="ECO:0000313" key="10">
    <source>
        <dbReference type="Proteomes" id="UP001500325"/>
    </source>
</evidence>
<dbReference type="InterPro" id="IPR058053">
    <property type="entry name" value="RamC_C"/>
</dbReference>
<evidence type="ECO:0000256" key="4">
    <source>
        <dbReference type="ARBA" id="ARBA00022741"/>
    </source>
</evidence>
<dbReference type="SUPFAM" id="SSF53474">
    <property type="entry name" value="alpha/beta-Hydrolases"/>
    <property type="match status" value="1"/>
</dbReference>
<dbReference type="SUPFAM" id="SSF56112">
    <property type="entry name" value="Protein kinase-like (PK-like)"/>
    <property type="match status" value="1"/>
</dbReference>
<keyword evidence="10" id="KW-1185">Reference proteome</keyword>
<dbReference type="SMART" id="SM01260">
    <property type="entry name" value="LANC_like"/>
    <property type="match status" value="1"/>
</dbReference>
<dbReference type="Gene3D" id="1.50.10.20">
    <property type="match status" value="1"/>
</dbReference>
<feature type="region of interest" description="Disordered" evidence="7">
    <location>
        <begin position="1"/>
        <end position="44"/>
    </location>
</feature>
<evidence type="ECO:0000256" key="5">
    <source>
        <dbReference type="ARBA" id="ARBA00022777"/>
    </source>
</evidence>
<evidence type="ECO:0000256" key="6">
    <source>
        <dbReference type="ARBA" id="ARBA00022840"/>
    </source>
</evidence>
<keyword evidence="5" id="KW-0418">Kinase</keyword>
<protein>
    <recommendedName>
        <fullName evidence="1">non-specific serine/threonine protein kinase</fullName>
        <ecNumber evidence="1">2.7.11.1</ecNumber>
    </recommendedName>
</protein>
<dbReference type="RefSeq" id="WP_345381514.1">
    <property type="nucleotide sequence ID" value="NZ_BAABIC010000010.1"/>
</dbReference>
<dbReference type="InterPro" id="IPR029058">
    <property type="entry name" value="AB_hydrolase_fold"/>
</dbReference>
<dbReference type="Proteomes" id="UP001500325">
    <property type="component" value="Unassembled WGS sequence"/>
</dbReference>
<evidence type="ECO:0000256" key="2">
    <source>
        <dbReference type="ARBA" id="ARBA00022527"/>
    </source>
</evidence>
<dbReference type="InterPro" id="IPR000719">
    <property type="entry name" value="Prot_kinase_dom"/>
</dbReference>
<dbReference type="Pfam" id="PF00326">
    <property type="entry name" value="Peptidase_S9"/>
    <property type="match status" value="1"/>
</dbReference>
<dbReference type="Pfam" id="PF00069">
    <property type="entry name" value="Pkinase"/>
    <property type="match status" value="1"/>
</dbReference>
<keyword evidence="6" id="KW-0067">ATP-binding</keyword>
<dbReference type="Pfam" id="PF25816">
    <property type="entry name" value="RamC_N"/>
    <property type="match status" value="1"/>
</dbReference>
<keyword evidence="3" id="KW-0808">Transferase</keyword>
<name>A0ABP8WS90_9PSEU</name>
<comment type="caution">
    <text evidence="9">The sequence shown here is derived from an EMBL/GenBank/DDBJ whole genome shotgun (WGS) entry which is preliminary data.</text>
</comment>
<feature type="region of interest" description="Disordered" evidence="7">
    <location>
        <begin position="1528"/>
        <end position="1547"/>
    </location>
</feature>
<dbReference type="InterPro" id="IPR001375">
    <property type="entry name" value="Peptidase_S9_cat"/>
</dbReference>
<organism evidence="9 10">
    <name type="scientific">Pseudonocardia yuanmonensis</name>
    <dbReference type="NCBI Taxonomy" id="1095914"/>
    <lineage>
        <taxon>Bacteria</taxon>
        <taxon>Bacillati</taxon>
        <taxon>Actinomycetota</taxon>
        <taxon>Actinomycetes</taxon>
        <taxon>Pseudonocardiales</taxon>
        <taxon>Pseudonocardiaceae</taxon>
        <taxon>Pseudonocardia</taxon>
    </lineage>
</organism>
<gene>
    <name evidence="9" type="ORF">GCM10023215_34000</name>
</gene>
<keyword evidence="4" id="KW-0547">Nucleotide-binding</keyword>
<sequence length="1547" mass="161570">MSVRWSERPPLGRRSGGPGAPDASGRVAEPGAPDCPALGMSRRPGPQPVATDLVALVEGLLSAAGHGWTVHRGDTWCTAAPLERQPRAAGWKLHVSATPRTAAAVLTAIVPCLAAHRVAFKFAPDLAAVRALGSRECERAQAGKVVTVYPGDDRQFVALAEELDAVTHGLAGPRILSDRVYRTGSLVHHRYGAFDRPAELTADGVYRGVLVTPEGVTVADRREAHYTCPTWVTCPLPGPADEPAGPRAVLLGDRFTVRAALRHSTKGGVYLADDAVLGGTVVVKQARAHTEVDEAGRDARHALRREADMLLRLAPTGVVPRPLTTFAQDGDEFLVEEHLDRVPLGAWTAAHCRPGRGVPAYEAVAMARRLAELVAQVHERGVVLRDLSPTNVLVDAGGLPAVVDLELAAPVGARARRGGTPGYRAPEHDGPGPDPVAGVAEDLFALGCLFLLLALGCDPVLPADRPAGVAPVAPRLLAWLDAVARDHPAARALRPAIAALVVDDPRERAPVATVLPLLRPAEDPDAPSPARRAPDRARLVRDGLAHLLATMTPQRTDRLWSAGRGAAFDPAAVQHGAAGVLDTLTAALAGSADERRGELREAVATAAGWVRRRAAAEPRRLPGLHFGRSGTAWALHAAGAALGDPDLADAGVQMAAEIPLVHPANPDVAHGLAGAGLTALHLWSVTGADAMLDRARRCTDDLLAAAERSDGTVLWPVPSELDSELAGVRHHGFAHGTAGIGYFLLAAGAATGDGRATDLALAAADGLCDAALRDDGAAWWPAGPGGAERLVHWCNGSSGIGTFLLRAWRVGGRERHAELAAAAAVAVHRARWGSLPSACHGLAGNGEFLLDAAGLLGEPALREWAEDLAEAAALRHCRRDCRLLVADETGRDVVADAGTGLAGVLRFLLRLERGGARAWTVDEVIERPTPGAQTEQPEPFVPIARPPVRAGFRFSPSGRHGACLVGRGGRYAVEAWSFDPPRPRPVPAERPETRWTQPLPLDDGSLLVTRPIDARHHLTLVARDGTSRLLGVVDARGLRLLAGPATADGEPAEGEAGGGALGWALSTERDGSTRLWRIGADGPVEVGRVPGLVPSSAWLDPAGRSLAVGLLAEGRTRPVVIDTLDGSTRPLSDRPDDGVRPLLCAPATGLLVVGRGTDRIGWAGDHGRGPLALPDVLRSTDECRVWPLAVDPRGRHVLVQLDEPCRSHLAVYHPGADELVPVPVPAGVVGGSAHWGEDAMRFPFTGPASPPGLAELAPPTCGRFTLYPDRAGDDGADVPLAPVEHTVLAGPAGPIEAVVHGDRATAHAVLLALHGGPIGAWRLSYDPLLHELARAGLLVVAPNLRGGSGSGPRDEHTGRGAWGGPDLADLLALAHDLAEPTGAPLRLLGASYGAFLALLAAGIEPDLWSHVVAVAPFPSARRLYPEAGPSVRAMIERLDGLAPVEDGLGERDVTRFAPAVTARVLLAHGTADDVVPVSQARAVRDALRAAGSAAELRYLEYPGAGHGVLDDAAAPDLPRTVLAFLAAGPGPRTCRDRGETRPDGERG</sequence>
<evidence type="ECO:0000313" key="9">
    <source>
        <dbReference type="EMBL" id="GAA4693717.1"/>
    </source>
</evidence>
<keyword evidence="2" id="KW-0723">Serine/threonine-protein kinase</keyword>
<dbReference type="SUPFAM" id="SSF82171">
    <property type="entry name" value="DPP6 N-terminal domain-like"/>
    <property type="match status" value="1"/>
</dbReference>
<evidence type="ECO:0000256" key="1">
    <source>
        <dbReference type="ARBA" id="ARBA00012513"/>
    </source>
</evidence>
<dbReference type="Gene3D" id="3.30.200.20">
    <property type="entry name" value="Phosphorylase Kinase, domain 1"/>
    <property type="match status" value="1"/>
</dbReference>
<dbReference type="Gene3D" id="3.40.50.1820">
    <property type="entry name" value="alpha/beta hydrolase"/>
    <property type="match status" value="1"/>
</dbReference>
<dbReference type="InterPro" id="IPR007822">
    <property type="entry name" value="LANC-like"/>
</dbReference>
<dbReference type="EMBL" id="BAABIC010000010">
    <property type="protein sequence ID" value="GAA4693717.1"/>
    <property type="molecule type" value="Genomic_DNA"/>
</dbReference>
<accession>A0ABP8WS90</accession>
<dbReference type="PANTHER" id="PTHR43289:SF6">
    <property type="entry name" value="SERINE_THREONINE-PROTEIN KINASE NEKL-3"/>
    <property type="match status" value="1"/>
</dbReference>
<evidence type="ECO:0000256" key="3">
    <source>
        <dbReference type="ARBA" id="ARBA00022679"/>
    </source>
</evidence>
<dbReference type="PRINTS" id="PR01950">
    <property type="entry name" value="LANCSUPER"/>
</dbReference>
<dbReference type="PANTHER" id="PTHR43289">
    <property type="entry name" value="MITOGEN-ACTIVATED PROTEIN KINASE KINASE KINASE 20-RELATED"/>
    <property type="match status" value="1"/>
</dbReference>
<dbReference type="Pfam" id="PF05147">
    <property type="entry name" value="LANC_like"/>
    <property type="match status" value="1"/>
</dbReference>
<dbReference type="NCBIfam" id="NF038150">
    <property type="entry name" value="lanthi_synth_IV"/>
    <property type="match status" value="1"/>
</dbReference>